<organism evidence="4 5">
    <name type="scientific">Zophobas morio</name>
    <dbReference type="NCBI Taxonomy" id="2755281"/>
    <lineage>
        <taxon>Eukaryota</taxon>
        <taxon>Metazoa</taxon>
        <taxon>Ecdysozoa</taxon>
        <taxon>Arthropoda</taxon>
        <taxon>Hexapoda</taxon>
        <taxon>Insecta</taxon>
        <taxon>Pterygota</taxon>
        <taxon>Neoptera</taxon>
        <taxon>Endopterygota</taxon>
        <taxon>Coleoptera</taxon>
        <taxon>Polyphaga</taxon>
        <taxon>Cucujiformia</taxon>
        <taxon>Tenebrionidae</taxon>
        <taxon>Zophobas</taxon>
    </lineage>
</organism>
<proteinExistence type="predicted"/>
<dbReference type="Proteomes" id="UP001168821">
    <property type="component" value="Unassembled WGS sequence"/>
</dbReference>
<keyword evidence="2" id="KW-0175">Coiled coil</keyword>
<comment type="caution">
    <text evidence="4">The sequence shown here is derived from an EMBL/GenBank/DDBJ whole genome shotgun (WGS) entry which is preliminary data.</text>
</comment>
<feature type="coiled-coil region" evidence="2">
    <location>
        <begin position="160"/>
        <end position="194"/>
    </location>
</feature>
<dbReference type="PROSITE" id="PS50158">
    <property type="entry name" value="ZF_CCHC"/>
    <property type="match status" value="1"/>
</dbReference>
<name>A0AA38I4B6_9CUCU</name>
<dbReference type="GO" id="GO:0008270">
    <property type="term" value="F:zinc ion binding"/>
    <property type="evidence" value="ECO:0007669"/>
    <property type="project" value="UniProtKB-KW"/>
</dbReference>
<dbReference type="InterPro" id="IPR001878">
    <property type="entry name" value="Znf_CCHC"/>
</dbReference>
<dbReference type="PANTHER" id="PTHR45823">
    <property type="entry name" value="T-SNARE COILED-COIL HOMOLOGY DOMAIN-CONTAINING PROTEIN"/>
    <property type="match status" value="1"/>
</dbReference>
<protein>
    <recommendedName>
        <fullName evidence="3">CCHC-type domain-containing protein</fullName>
    </recommendedName>
</protein>
<gene>
    <name evidence="4" type="ORF">Zmor_020845</name>
</gene>
<keyword evidence="1" id="KW-0862">Zinc</keyword>
<dbReference type="GO" id="GO:0003676">
    <property type="term" value="F:nucleic acid binding"/>
    <property type="evidence" value="ECO:0007669"/>
    <property type="project" value="InterPro"/>
</dbReference>
<reference evidence="4" key="1">
    <citation type="journal article" date="2023" name="G3 (Bethesda)">
        <title>Whole genome assemblies of Zophobas morio and Tenebrio molitor.</title>
        <authorList>
            <person name="Kaur S."/>
            <person name="Stinson S.A."/>
            <person name="diCenzo G.C."/>
        </authorList>
    </citation>
    <scope>NUCLEOTIDE SEQUENCE</scope>
    <source>
        <strain evidence="4">QUZm001</strain>
    </source>
</reference>
<accession>A0AA38I4B6</accession>
<keyword evidence="1" id="KW-0479">Metal-binding</keyword>
<dbReference type="AlphaFoldDB" id="A0AA38I4B6"/>
<evidence type="ECO:0000256" key="1">
    <source>
        <dbReference type="PROSITE-ProRule" id="PRU00047"/>
    </source>
</evidence>
<keyword evidence="5" id="KW-1185">Reference proteome</keyword>
<evidence type="ECO:0000259" key="3">
    <source>
        <dbReference type="PROSITE" id="PS50158"/>
    </source>
</evidence>
<evidence type="ECO:0000313" key="5">
    <source>
        <dbReference type="Proteomes" id="UP001168821"/>
    </source>
</evidence>
<keyword evidence="1" id="KW-0863">Zinc-finger</keyword>
<feature type="domain" description="CCHC-type" evidence="3">
    <location>
        <begin position="200"/>
        <end position="214"/>
    </location>
</feature>
<evidence type="ECO:0000313" key="4">
    <source>
        <dbReference type="EMBL" id="KAJ3649083.1"/>
    </source>
</evidence>
<dbReference type="PANTHER" id="PTHR45823:SF1">
    <property type="entry name" value="T-SNARE COILED-COIL HOMOLOGY DOMAIN-CONTAINING PROTEIN"/>
    <property type="match status" value="1"/>
</dbReference>
<sequence>MWCRPPEQFNYPPMMVRRLGHLTRNSSKQQRRRISEKKILHTLSEEDRNRYSAPTAALELRFGDEHLKKVFVAQVKTRIQKVGESLQEFAADVKKLVRLAYTEAPQTIQERLVTETFVDGIRDVKVRKVLQPSRHQTSFILCLKLCAGSGGGLQFFKSVAETEKEENNKIEKLLEKLLRQIDELFRRRENDVSRNQSVECYRSGRQGHLKRDCRAR</sequence>
<dbReference type="EMBL" id="JALNTZ010000006">
    <property type="protein sequence ID" value="KAJ3649083.1"/>
    <property type="molecule type" value="Genomic_DNA"/>
</dbReference>
<evidence type="ECO:0000256" key="2">
    <source>
        <dbReference type="SAM" id="Coils"/>
    </source>
</evidence>